<evidence type="ECO:0000256" key="10">
    <source>
        <dbReference type="PIRSR" id="PIRSR605856-50"/>
    </source>
</evidence>
<feature type="modified residue" description="N6-(pyridoxal phosphate)lysine" evidence="11">
    <location>
        <position position="43"/>
    </location>
</feature>
<sequence length="303" mass="32478">MLYENILDMIGKTPIIKLNSLTSKDMAEVYVKLEKYNPAGSIKDRAALGMIEAAEKEGLLNSNSIILEPTSGNTGIALAMIGRLKGYKVALVMPETMSFERRNLIKAYGAELILTDGSKGMNGAIEKALELASENPNYFIPQQFENINNPKKHYESTALEIINDLPNLSAFVAGVGTSGTITGIGKKLKEYNNSVEIIAVEPLNSAVISGKKPSPHKIQGIGAGFIPKLFDPSIVDSIMTVSDEDAFKTANDLAKLEGLFLGISSGANVFAAIQIAKKLGPNHKVLAISPDGGEKYISMNVFS</sequence>
<name>A0A6M0H6H3_9CLOT</name>
<keyword evidence="7 10" id="KW-0663">Pyridoxal phosphate</keyword>
<dbReference type="CDD" id="cd01561">
    <property type="entry name" value="CBS_like"/>
    <property type="match status" value="1"/>
</dbReference>
<dbReference type="InterPro" id="IPR001216">
    <property type="entry name" value="P-phosphate_BS"/>
</dbReference>
<proteinExistence type="inferred from homology"/>
<dbReference type="SUPFAM" id="SSF53686">
    <property type="entry name" value="Tryptophan synthase beta subunit-like PLP-dependent enzymes"/>
    <property type="match status" value="1"/>
</dbReference>
<dbReference type="PANTHER" id="PTHR10314">
    <property type="entry name" value="CYSTATHIONINE BETA-SYNTHASE"/>
    <property type="match status" value="1"/>
</dbReference>
<comment type="similarity">
    <text evidence="3 12">Belongs to the cysteine synthase/cystathionine beta-synthase family.</text>
</comment>
<evidence type="ECO:0000313" key="15">
    <source>
        <dbReference type="Proteomes" id="UP000481872"/>
    </source>
</evidence>
<dbReference type="RefSeq" id="WP_061996699.1">
    <property type="nucleotide sequence ID" value="NZ_JAAGPU010000020.1"/>
</dbReference>
<feature type="binding site" evidence="10">
    <location>
        <position position="264"/>
    </location>
    <ligand>
        <name>pyridoxal 5'-phosphate</name>
        <dbReference type="ChEBI" id="CHEBI:597326"/>
    </ligand>
</feature>
<dbReference type="FunFam" id="3.40.50.1100:FF:000006">
    <property type="entry name" value="Cysteine synthase"/>
    <property type="match status" value="1"/>
</dbReference>
<keyword evidence="15" id="KW-1185">Reference proteome</keyword>
<dbReference type="InterPro" id="IPR005859">
    <property type="entry name" value="CysK"/>
</dbReference>
<dbReference type="UniPathway" id="UPA00136">
    <property type="reaction ID" value="UER00200"/>
</dbReference>
<dbReference type="InterPro" id="IPR050214">
    <property type="entry name" value="Cys_Synth/Cystath_Beta-Synth"/>
</dbReference>
<dbReference type="EMBL" id="JAAGPU010000020">
    <property type="protein sequence ID" value="NEU05451.1"/>
    <property type="molecule type" value="Genomic_DNA"/>
</dbReference>
<dbReference type="Pfam" id="PF00291">
    <property type="entry name" value="PALP"/>
    <property type="match status" value="1"/>
</dbReference>
<evidence type="ECO:0000256" key="3">
    <source>
        <dbReference type="ARBA" id="ARBA00007103"/>
    </source>
</evidence>
<reference evidence="14 15" key="1">
    <citation type="submission" date="2020-02" db="EMBL/GenBank/DDBJ databases">
        <title>Genome assembly of a novel Clostridium senegalense strain.</title>
        <authorList>
            <person name="Gupta T.B."/>
            <person name="Jauregui R."/>
            <person name="Maclean P."/>
            <person name="Nawarathana A."/>
            <person name="Brightwell G."/>
        </authorList>
    </citation>
    <scope>NUCLEOTIDE SEQUENCE [LARGE SCALE GENOMIC DNA]</scope>
    <source>
        <strain evidence="14 15">AGRFS4</strain>
    </source>
</reference>
<dbReference type="AlphaFoldDB" id="A0A6M0H6H3"/>
<feature type="domain" description="Tryptophan synthase beta chain-like PALP" evidence="13">
    <location>
        <begin position="7"/>
        <end position="291"/>
    </location>
</feature>
<evidence type="ECO:0000256" key="4">
    <source>
        <dbReference type="ARBA" id="ARBA00012681"/>
    </source>
</evidence>
<comment type="caution">
    <text evidence="14">The sequence shown here is derived from an EMBL/GenBank/DDBJ whole genome shotgun (WGS) entry which is preliminary data.</text>
</comment>
<evidence type="ECO:0000313" key="14">
    <source>
        <dbReference type="EMBL" id="NEU05451.1"/>
    </source>
</evidence>
<dbReference type="NCBIfam" id="TIGR01136">
    <property type="entry name" value="cysKM"/>
    <property type="match status" value="1"/>
</dbReference>
<evidence type="ECO:0000256" key="8">
    <source>
        <dbReference type="ARBA" id="ARBA00023192"/>
    </source>
</evidence>
<dbReference type="NCBIfam" id="TIGR01139">
    <property type="entry name" value="cysK"/>
    <property type="match status" value="1"/>
</dbReference>
<dbReference type="PROSITE" id="PS00901">
    <property type="entry name" value="CYS_SYNTHASE"/>
    <property type="match status" value="1"/>
</dbReference>
<evidence type="ECO:0000259" key="13">
    <source>
        <dbReference type="Pfam" id="PF00291"/>
    </source>
</evidence>
<evidence type="ECO:0000256" key="2">
    <source>
        <dbReference type="ARBA" id="ARBA00004962"/>
    </source>
</evidence>
<organism evidence="14 15">
    <name type="scientific">Clostridium senegalense</name>
    <dbReference type="NCBI Taxonomy" id="1465809"/>
    <lineage>
        <taxon>Bacteria</taxon>
        <taxon>Bacillati</taxon>
        <taxon>Bacillota</taxon>
        <taxon>Clostridia</taxon>
        <taxon>Eubacteriales</taxon>
        <taxon>Clostridiaceae</taxon>
        <taxon>Clostridium</taxon>
    </lineage>
</organism>
<keyword evidence="6 12" id="KW-0808">Transferase</keyword>
<evidence type="ECO:0000256" key="6">
    <source>
        <dbReference type="ARBA" id="ARBA00022679"/>
    </source>
</evidence>
<evidence type="ECO:0000256" key="5">
    <source>
        <dbReference type="ARBA" id="ARBA00022605"/>
    </source>
</evidence>
<gene>
    <name evidence="14" type="primary">cysK</name>
    <name evidence="14" type="ORF">G3M99_11400</name>
</gene>
<keyword evidence="5 12" id="KW-0028">Amino-acid biosynthesis</keyword>
<comment type="cofactor">
    <cofactor evidence="1 10 12">
        <name>pyridoxal 5'-phosphate</name>
        <dbReference type="ChEBI" id="CHEBI:597326"/>
    </cofactor>
</comment>
<dbReference type="InterPro" id="IPR001926">
    <property type="entry name" value="TrpB-like_PALP"/>
</dbReference>
<evidence type="ECO:0000256" key="1">
    <source>
        <dbReference type="ARBA" id="ARBA00001933"/>
    </source>
</evidence>
<dbReference type="InterPro" id="IPR036052">
    <property type="entry name" value="TrpB-like_PALP_sf"/>
</dbReference>
<feature type="binding site" evidence="10">
    <location>
        <position position="73"/>
    </location>
    <ligand>
        <name>pyridoxal 5'-phosphate</name>
        <dbReference type="ChEBI" id="CHEBI:597326"/>
    </ligand>
</feature>
<dbReference type="GO" id="GO:0006535">
    <property type="term" value="P:cysteine biosynthetic process from serine"/>
    <property type="evidence" value="ECO:0007669"/>
    <property type="project" value="UniProtKB-UniRule"/>
</dbReference>
<evidence type="ECO:0000256" key="7">
    <source>
        <dbReference type="ARBA" id="ARBA00022898"/>
    </source>
</evidence>
<comment type="catalytic activity">
    <reaction evidence="9 12">
        <text>O-acetyl-L-serine + hydrogen sulfide = L-cysteine + acetate</text>
        <dbReference type="Rhea" id="RHEA:14829"/>
        <dbReference type="ChEBI" id="CHEBI:29919"/>
        <dbReference type="ChEBI" id="CHEBI:30089"/>
        <dbReference type="ChEBI" id="CHEBI:35235"/>
        <dbReference type="ChEBI" id="CHEBI:58340"/>
        <dbReference type="EC" id="2.5.1.47"/>
    </reaction>
</comment>
<accession>A0A6M0H6H3</accession>
<evidence type="ECO:0000256" key="11">
    <source>
        <dbReference type="PIRSR" id="PIRSR605856-51"/>
    </source>
</evidence>
<protein>
    <recommendedName>
        <fullName evidence="4 12">Cysteine synthase</fullName>
        <ecNumber evidence="4 12">2.5.1.47</ecNumber>
    </recommendedName>
</protein>
<evidence type="ECO:0000256" key="12">
    <source>
        <dbReference type="RuleBase" id="RU003985"/>
    </source>
</evidence>
<dbReference type="GO" id="GO:0004124">
    <property type="term" value="F:cysteine synthase activity"/>
    <property type="evidence" value="ECO:0007669"/>
    <property type="project" value="UniProtKB-UniRule"/>
</dbReference>
<comment type="pathway">
    <text evidence="2">Amino-acid biosynthesis; L-cysteine biosynthesis; L-cysteine from L-serine: step 2/2.</text>
</comment>
<feature type="binding site" evidence="10">
    <location>
        <begin position="176"/>
        <end position="180"/>
    </location>
    <ligand>
        <name>pyridoxal 5'-phosphate</name>
        <dbReference type="ChEBI" id="CHEBI:597326"/>
    </ligand>
</feature>
<dbReference type="Proteomes" id="UP000481872">
    <property type="component" value="Unassembled WGS sequence"/>
</dbReference>
<dbReference type="Gene3D" id="3.40.50.1100">
    <property type="match status" value="2"/>
</dbReference>
<dbReference type="InterPro" id="IPR005856">
    <property type="entry name" value="Cys_synth"/>
</dbReference>
<dbReference type="EC" id="2.5.1.47" evidence="4 12"/>
<keyword evidence="8 12" id="KW-0198">Cysteine biosynthesis</keyword>
<evidence type="ECO:0000256" key="9">
    <source>
        <dbReference type="ARBA" id="ARBA00047931"/>
    </source>
</evidence>